<comment type="caution">
    <text evidence="2">The sequence shown here is derived from an EMBL/GenBank/DDBJ whole genome shotgun (WGS) entry which is preliminary data.</text>
</comment>
<gene>
    <name evidence="2" type="ORF">L829_4337</name>
</gene>
<organism evidence="2 3">
    <name type="scientific">Mycobacteroides abscessus MAB_030201_1075</name>
    <dbReference type="NCBI Taxonomy" id="1335410"/>
    <lineage>
        <taxon>Bacteria</taxon>
        <taxon>Bacillati</taxon>
        <taxon>Actinomycetota</taxon>
        <taxon>Actinomycetes</taxon>
        <taxon>Mycobacteriales</taxon>
        <taxon>Mycobacteriaceae</taxon>
        <taxon>Mycobacteroides</taxon>
        <taxon>Mycobacteroides abscessus</taxon>
    </lineage>
</organism>
<dbReference type="Proteomes" id="UP000019854">
    <property type="component" value="Unassembled WGS sequence"/>
</dbReference>
<evidence type="ECO:0000313" key="2">
    <source>
        <dbReference type="EMBL" id="ETZ90751.1"/>
    </source>
</evidence>
<sequence length="55" mass="5991">MSRGHECRLVSRWSSTNDHDARSHANNLQALPGPGSPSREQVLSPSGSSPRIDDH</sequence>
<evidence type="ECO:0000313" key="3">
    <source>
        <dbReference type="Proteomes" id="UP000019854"/>
    </source>
</evidence>
<feature type="region of interest" description="Disordered" evidence="1">
    <location>
        <begin position="1"/>
        <end position="55"/>
    </location>
</feature>
<dbReference type="AlphaFoldDB" id="A0A829PUD2"/>
<protein>
    <submittedName>
        <fullName evidence="2">Uncharacterized protein</fullName>
    </submittedName>
</protein>
<proteinExistence type="predicted"/>
<dbReference type="EMBL" id="JAOX01000001">
    <property type="protein sequence ID" value="ETZ90751.1"/>
    <property type="molecule type" value="Genomic_DNA"/>
</dbReference>
<reference evidence="2 3" key="1">
    <citation type="submission" date="2014-01" db="EMBL/GenBank/DDBJ databases">
        <authorList>
            <person name="Zelazny A."/>
            <person name="Olivier K."/>
            <person name="Sampaio E.P."/>
            <person name="Holland S.M."/>
            <person name="Tallon L.J."/>
            <person name="Sadzewicz L.K."/>
            <person name="Sengamalay N."/>
            <person name="Fraser C.M."/>
            <person name="Hine E."/>
            <person name="Shefchek K.A."/>
            <person name="Das S.P."/>
            <person name="Shallom S.J."/>
            <person name="Agrawal S."/>
            <person name="Tettelin H."/>
        </authorList>
    </citation>
    <scope>NUCLEOTIDE SEQUENCE [LARGE SCALE GENOMIC DNA]</scope>
    <source>
        <strain evidence="2 3">MAB_030201_1075</strain>
    </source>
</reference>
<accession>A0A829PUD2</accession>
<name>A0A829PUD2_9MYCO</name>
<feature type="compositionally biased region" description="Polar residues" evidence="1">
    <location>
        <begin position="38"/>
        <end position="49"/>
    </location>
</feature>
<evidence type="ECO:0000256" key="1">
    <source>
        <dbReference type="SAM" id="MobiDB-lite"/>
    </source>
</evidence>